<dbReference type="InterPro" id="IPR001466">
    <property type="entry name" value="Beta-lactam-related"/>
</dbReference>
<sequence>MRTVSRRTFGKLVGAAGAGAAGAGTLLHAPARAADGWVATGTAVAGLSSFDDTMKSFMQARGVSAGQLAVAYNGRLVLARGYGNNSAETIQPTSLFRIASLSKSLTAAAVLRLAQDGLVGLDDPVTSVLDFIPPTGQSVDPRMPQVTLRRLLQHLGGWDRDLTFDPLHGRDHVIAQALGVPLELRKEDVLRYMSGQPLQHDPGSTVAYSNYGYFLAGRVVEKVTGLSYEAYVKQKLLAPLGITRMAHGKALTRLAGEVGYRSQYTGRTVLDDSGTIVPAPYGTFSMSLRDANGGWVASAVDMVRWATMLDGAGGVLDGASLAKVTAVPSTGVNGNGWYYGLGWAVRPFATSGGTKYNIWHTGSLAGTYTLLVKSYQGMSWAALFNQRDDPSGLNYGDIDSALWAASRQVTSWPTHNLWSTYFSPWSVVVDNTTAGRFTASSNWAVASSLTGRYGTNYRRAAPVAASDVAWYKVDVPETGTYRVDVWYPASTGNSAATPYIVATSTGNKTVHVDQRSNGGTWRSLGTFTLARGDGNKVGVSRWTSGTGHVVADAVRVTRV</sequence>
<keyword evidence="4" id="KW-1185">Reference proteome</keyword>
<evidence type="ECO:0000313" key="3">
    <source>
        <dbReference type="EMBL" id="SCL43978.1"/>
    </source>
</evidence>
<dbReference type="PROSITE" id="PS51318">
    <property type="entry name" value="TAT"/>
    <property type="match status" value="1"/>
</dbReference>
<gene>
    <name evidence="3" type="ORF">GA0070606_0083</name>
</gene>
<dbReference type="Gene3D" id="2.60.120.260">
    <property type="entry name" value="Galactose-binding domain-like"/>
    <property type="match status" value="1"/>
</dbReference>
<dbReference type="InterPro" id="IPR050491">
    <property type="entry name" value="AmpC-like"/>
</dbReference>
<protein>
    <submittedName>
        <fullName evidence="3">CubicO group peptidase, beta-lactamase class C family</fullName>
    </submittedName>
</protein>
<dbReference type="CDD" id="cd14488">
    <property type="entry name" value="CBM6-CBM35-CBM36_like_2"/>
    <property type="match status" value="1"/>
</dbReference>
<dbReference type="EMBL" id="FMHZ01000002">
    <property type="protein sequence ID" value="SCL43978.1"/>
    <property type="molecule type" value="Genomic_DNA"/>
</dbReference>
<feature type="domain" description="Beta-lactamase-related" evidence="1">
    <location>
        <begin position="50"/>
        <end position="389"/>
    </location>
</feature>
<dbReference type="SUPFAM" id="SSF56601">
    <property type="entry name" value="beta-lactamase/transpeptidase-like"/>
    <property type="match status" value="1"/>
</dbReference>
<evidence type="ECO:0000313" key="4">
    <source>
        <dbReference type="Proteomes" id="UP000199001"/>
    </source>
</evidence>
<feature type="domain" description="Golvesin/Xly CBD-like" evidence="2">
    <location>
        <begin position="427"/>
        <end position="558"/>
    </location>
</feature>
<organism evidence="3 4">
    <name type="scientific">Micromonospora citrea</name>
    <dbReference type="NCBI Taxonomy" id="47855"/>
    <lineage>
        <taxon>Bacteria</taxon>
        <taxon>Bacillati</taxon>
        <taxon>Actinomycetota</taxon>
        <taxon>Actinomycetes</taxon>
        <taxon>Micromonosporales</taxon>
        <taxon>Micromonosporaceae</taxon>
        <taxon>Micromonospora</taxon>
    </lineage>
</organism>
<dbReference type="InterPro" id="IPR033803">
    <property type="entry name" value="CBD-like_Golvesin-Xly"/>
</dbReference>
<evidence type="ECO:0000259" key="2">
    <source>
        <dbReference type="Pfam" id="PF25275"/>
    </source>
</evidence>
<dbReference type="InterPro" id="IPR012338">
    <property type="entry name" value="Beta-lactam/transpept-like"/>
</dbReference>
<dbReference type="STRING" id="47855.GA0070606_0083"/>
<dbReference type="PANTHER" id="PTHR46825">
    <property type="entry name" value="D-ALANYL-D-ALANINE-CARBOXYPEPTIDASE/ENDOPEPTIDASE AMPH"/>
    <property type="match status" value="1"/>
</dbReference>
<accession>A0A1C6TQP8</accession>
<dbReference type="Pfam" id="PF25275">
    <property type="entry name" value="Golvesin_C"/>
    <property type="match status" value="1"/>
</dbReference>
<dbReference type="Pfam" id="PF00144">
    <property type="entry name" value="Beta-lactamase"/>
    <property type="match status" value="1"/>
</dbReference>
<dbReference type="InterPro" id="IPR006311">
    <property type="entry name" value="TAT_signal"/>
</dbReference>
<name>A0A1C6TQP8_9ACTN</name>
<dbReference type="RefSeq" id="WP_218105909.1">
    <property type="nucleotide sequence ID" value="NZ_FMHZ01000002.1"/>
</dbReference>
<reference evidence="4" key="1">
    <citation type="submission" date="2016-06" db="EMBL/GenBank/DDBJ databases">
        <authorList>
            <person name="Varghese N."/>
            <person name="Submissions Spin"/>
        </authorList>
    </citation>
    <scope>NUCLEOTIDE SEQUENCE [LARGE SCALE GENOMIC DNA]</scope>
    <source>
        <strain evidence="4">DSM 43903</strain>
    </source>
</reference>
<dbReference type="PANTHER" id="PTHR46825:SF9">
    <property type="entry name" value="BETA-LACTAMASE-RELATED DOMAIN-CONTAINING PROTEIN"/>
    <property type="match status" value="1"/>
</dbReference>
<proteinExistence type="predicted"/>
<evidence type="ECO:0000259" key="1">
    <source>
        <dbReference type="Pfam" id="PF00144"/>
    </source>
</evidence>
<dbReference type="Proteomes" id="UP000199001">
    <property type="component" value="Unassembled WGS sequence"/>
</dbReference>
<dbReference type="Gene3D" id="3.40.710.10">
    <property type="entry name" value="DD-peptidase/beta-lactamase superfamily"/>
    <property type="match status" value="1"/>
</dbReference>
<dbReference type="AlphaFoldDB" id="A0A1C6TQP8"/>